<dbReference type="PANTHER" id="PTHR47424:SF3">
    <property type="entry name" value="REGULATORY PROTEIN GAL4"/>
    <property type="match status" value="1"/>
</dbReference>
<evidence type="ECO:0000313" key="8">
    <source>
        <dbReference type="Proteomes" id="UP001498476"/>
    </source>
</evidence>
<keyword evidence="3" id="KW-0804">Transcription</keyword>
<accession>A0ABR1GQP2</accession>
<evidence type="ECO:0000256" key="1">
    <source>
        <dbReference type="ARBA" id="ARBA00023015"/>
    </source>
</evidence>
<keyword evidence="1" id="KW-0805">Transcription regulation</keyword>
<dbReference type="Pfam" id="PF04082">
    <property type="entry name" value="Fungal_trans"/>
    <property type="match status" value="1"/>
</dbReference>
<dbReference type="InterPro" id="IPR007219">
    <property type="entry name" value="XnlR_reg_dom"/>
</dbReference>
<dbReference type="SMART" id="SM00906">
    <property type="entry name" value="Fungal_trans"/>
    <property type="match status" value="1"/>
</dbReference>
<feature type="region of interest" description="Disordered" evidence="5">
    <location>
        <begin position="1"/>
        <end position="25"/>
    </location>
</feature>
<name>A0ABR1GQP2_9HYPO</name>
<evidence type="ECO:0000256" key="3">
    <source>
        <dbReference type="ARBA" id="ARBA00023163"/>
    </source>
</evidence>
<sequence length="384" mass="42764">MGEAAQVTPTELSPTPFPTGSRGDVWDVQPAKAEAQTLSPPELEMDTIEALEWMKPRAVPKPKDGSWPVLFNMVLAVGAFAGPESSSNVDAFFYNRAREALSVRLLQRGSLHLVQAFSLMANYLQKRNKPNSGFTFLGIAFNMAMGLGLHREFPDQSMSASAMEIRRRVWWTLFIFDSGARLTFGRPSISLAGVNVRAPENLNDDDLTVDIEVLRASRAQPTITSSLIWQRKLAEISNVANAKLLEERLPKKSLMLALDDQIVAWKEAPPSYFDEALGAELSWFAVPRMILLWRSQHLRIVLTRPFLLDVLQRHQELDLSHPDEAVGRCISAAEDCVKSIIGFCASQNGYTGALVWYATYWPVTAVFVSVTRLIYAPHHPSAPV</sequence>
<organism evidence="7 8">
    <name type="scientific">Neonectria punicea</name>
    <dbReference type="NCBI Taxonomy" id="979145"/>
    <lineage>
        <taxon>Eukaryota</taxon>
        <taxon>Fungi</taxon>
        <taxon>Dikarya</taxon>
        <taxon>Ascomycota</taxon>
        <taxon>Pezizomycotina</taxon>
        <taxon>Sordariomycetes</taxon>
        <taxon>Hypocreomycetidae</taxon>
        <taxon>Hypocreales</taxon>
        <taxon>Nectriaceae</taxon>
        <taxon>Neonectria</taxon>
    </lineage>
</organism>
<dbReference type="Proteomes" id="UP001498476">
    <property type="component" value="Unassembled WGS sequence"/>
</dbReference>
<protein>
    <recommendedName>
        <fullName evidence="6">Xylanolytic transcriptional activator regulatory domain-containing protein</fullName>
    </recommendedName>
</protein>
<evidence type="ECO:0000256" key="2">
    <source>
        <dbReference type="ARBA" id="ARBA00023125"/>
    </source>
</evidence>
<gene>
    <name evidence="7" type="ORF">QQX98_009993</name>
</gene>
<dbReference type="PANTHER" id="PTHR47424">
    <property type="entry name" value="REGULATORY PROTEIN GAL4"/>
    <property type="match status" value="1"/>
</dbReference>
<reference evidence="7 8" key="1">
    <citation type="journal article" date="2025" name="Microbiol. Resour. Announc.">
        <title>Draft genome sequences for Neonectria magnoliae and Neonectria punicea, canker pathogens of Liriodendron tulipifera and Acer saccharum in West Virginia.</title>
        <authorList>
            <person name="Petronek H.M."/>
            <person name="Kasson M.T."/>
            <person name="Metheny A.M."/>
            <person name="Stauder C.M."/>
            <person name="Lovett B."/>
            <person name="Lynch S.C."/>
            <person name="Garnas J.R."/>
            <person name="Kasson L.R."/>
            <person name="Stajich J.E."/>
        </authorList>
    </citation>
    <scope>NUCLEOTIDE SEQUENCE [LARGE SCALE GENOMIC DNA]</scope>
    <source>
        <strain evidence="7 8">NRRL 64653</strain>
    </source>
</reference>
<evidence type="ECO:0000259" key="6">
    <source>
        <dbReference type="SMART" id="SM00906"/>
    </source>
</evidence>
<proteinExistence type="predicted"/>
<evidence type="ECO:0000256" key="4">
    <source>
        <dbReference type="ARBA" id="ARBA00023242"/>
    </source>
</evidence>
<keyword evidence="4" id="KW-0539">Nucleus</keyword>
<evidence type="ECO:0000313" key="7">
    <source>
        <dbReference type="EMBL" id="KAK7407822.1"/>
    </source>
</evidence>
<dbReference type="EMBL" id="JAZAVJ010000209">
    <property type="protein sequence ID" value="KAK7407822.1"/>
    <property type="molecule type" value="Genomic_DNA"/>
</dbReference>
<dbReference type="InterPro" id="IPR051127">
    <property type="entry name" value="Fungal_SecMet_Regulators"/>
</dbReference>
<keyword evidence="2" id="KW-0238">DNA-binding</keyword>
<feature type="domain" description="Xylanolytic transcriptional activator regulatory" evidence="6">
    <location>
        <begin position="133"/>
        <end position="205"/>
    </location>
</feature>
<comment type="caution">
    <text evidence="7">The sequence shown here is derived from an EMBL/GenBank/DDBJ whole genome shotgun (WGS) entry which is preliminary data.</text>
</comment>
<keyword evidence="8" id="KW-1185">Reference proteome</keyword>
<evidence type="ECO:0000256" key="5">
    <source>
        <dbReference type="SAM" id="MobiDB-lite"/>
    </source>
</evidence>
<dbReference type="CDD" id="cd12148">
    <property type="entry name" value="fungal_TF_MHR"/>
    <property type="match status" value="1"/>
</dbReference>